<protein>
    <submittedName>
        <fullName evidence="3">Uncharacterized protein</fullName>
    </submittedName>
</protein>
<organism evidence="3 4">
    <name type="scientific">Triparma columacea</name>
    <dbReference type="NCBI Taxonomy" id="722753"/>
    <lineage>
        <taxon>Eukaryota</taxon>
        <taxon>Sar</taxon>
        <taxon>Stramenopiles</taxon>
        <taxon>Ochrophyta</taxon>
        <taxon>Bolidophyceae</taxon>
        <taxon>Parmales</taxon>
        <taxon>Triparmaceae</taxon>
        <taxon>Triparma</taxon>
    </lineage>
</organism>
<evidence type="ECO:0000313" key="4">
    <source>
        <dbReference type="Proteomes" id="UP001165065"/>
    </source>
</evidence>
<proteinExistence type="predicted"/>
<keyword evidence="2" id="KW-0812">Transmembrane</keyword>
<feature type="transmembrane region" description="Helical" evidence="2">
    <location>
        <begin position="158"/>
        <end position="176"/>
    </location>
</feature>
<dbReference type="OrthoDB" id="10349791at2759"/>
<evidence type="ECO:0000256" key="1">
    <source>
        <dbReference type="SAM" id="MobiDB-lite"/>
    </source>
</evidence>
<name>A0A9W7LB07_9STRA</name>
<feature type="transmembrane region" description="Helical" evidence="2">
    <location>
        <begin position="56"/>
        <end position="76"/>
    </location>
</feature>
<evidence type="ECO:0000313" key="3">
    <source>
        <dbReference type="EMBL" id="GMI42738.1"/>
    </source>
</evidence>
<feature type="compositionally biased region" description="Basic and acidic residues" evidence="1">
    <location>
        <begin position="195"/>
        <end position="211"/>
    </location>
</feature>
<keyword evidence="4" id="KW-1185">Reference proteome</keyword>
<feature type="transmembrane region" description="Helical" evidence="2">
    <location>
        <begin position="126"/>
        <end position="146"/>
    </location>
</feature>
<comment type="caution">
    <text evidence="3">The sequence shown here is derived from an EMBL/GenBank/DDBJ whole genome shotgun (WGS) entry which is preliminary data.</text>
</comment>
<feature type="region of interest" description="Disordered" evidence="1">
    <location>
        <begin position="195"/>
        <end position="217"/>
    </location>
</feature>
<evidence type="ECO:0000256" key="2">
    <source>
        <dbReference type="SAM" id="Phobius"/>
    </source>
</evidence>
<dbReference type="AlphaFoldDB" id="A0A9W7LB07"/>
<feature type="transmembrane region" description="Helical" evidence="2">
    <location>
        <begin position="96"/>
        <end position="114"/>
    </location>
</feature>
<keyword evidence="2" id="KW-0472">Membrane</keyword>
<accession>A0A9W7LB07</accession>
<keyword evidence="2" id="KW-1133">Transmembrane helix</keyword>
<gene>
    <name evidence="3" type="ORF">TrCOL_g7391</name>
</gene>
<dbReference type="EMBL" id="BRYA01000180">
    <property type="protein sequence ID" value="GMI42738.1"/>
    <property type="molecule type" value="Genomic_DNA"/>
</dbReference>
<reference evidence="4" key="1">
    <citation type="journal article" date="2023" name="Commun. Biol.">
        <title>Genome analysis of Parmales, the sister group of diatoms, reveals the evolutionary specialization of diatoms from phago-mixotrophs to photoautotrophs.</title>
        <authorList>
            <person name="Ban H."/>
            <person name="Sato S."/>
            <person name="Yoshikawa S."/>
            <person name="Yamada K."/>
            <person name="Nakamura Y."/>
            <person name="Ichinomiya M."/>
            <person name="Sato N."/>
            <person name="Blanc-Mathieu R."/>
            <person name="Endo H."/>
            <person name="Kuwata A."/>
            <person name="Ogata H."/>
        </authorList>
    </citation>
    <scope>NUCLEOTIDE SEQUENCE [LARGE SCALE GENOMIC DNA]</scope>
</reference>
<dbReference type="Proteomes" id="UP001165065">
    <property type="component" value="Unassembled WGS sequence"/>
</dbReference>
<sequence>MSSKVTREEFVEGVLDVARSDNKRGYSAPNHIKSLYNLLRTLDVTLNQSTVMYEMWLTFLLAASFSLSLWCCYLSSKIPLPELVWAPPLHHWILENVSMLIDMSLVFHMVFLLKPRLELLFSDADPLNGSSYMFPSCCFHILSQWLTTQIPGFQRSPAFPLPTLFGLASLASVWFMRLNIKSLVSQVKQAQELIGKAEKGSKEGNKTEDKKTKKKKK</sequence>